<dbReference type="EMBL" id="NPDY01000012">
    <property type="protein sequence ID" value="PJZ69094.1"/>
    <property type="molecule type" value="Genomic_DNA"/>
</dbReference>
<evidence type="ECO:0000313" key="4">
    <source>
        <dbReference type="Proteomes" id="UP000231962"/>
    </source>
</evidence>
<dbReference type="Proteomes" id="UP000231990">
    <property type="component" value="Unassembled WGS sequence"/>
</dbReference>
<evidence type="ECO:0000256" key="1">
    <source>
        <dbReference type="SAM" id="SignalP"/>
    </source>
</evidence>
<organism evidence="3 5">
    <name type="scientific">Leptospira perolatii</name>
    <dbReference type="NCBI Taxonomy" id="2023191"/>
    <lineage>
        <taxon>Bacteria</taxon>
        <taxon>Pseudomonadati</taxon>
        <taxon>Spirochaetota</taxon>
        <taxon>Spirochaetia</taxon>
        <taxon>Leptospirales</taxon>
        <taxon>Leptospiraceae</taxon>
        <taxon>Leptospira</taxon>
    </lineage>
</organism>
<name>A0A2M9ZIM0_9LEPT</name>
<protein>
    <recommendedName>
        <fullName evidence="6">Outer membrane protein beta-barrel domain-containing protein</fullName>
    </recommendedName>
</protein>
<feature type="chain" id="PRO_5014993892" description="Outer membrane protein beta-barrel domain-containing protein" evidence="1">
    <location>
        <begin position="24"/>
        <end position="248"/>
    </location>
</feature>
<sequence length="248" mass="27574">MKSRISIFLIILFFLLATASVSAQNSSGGGNGAIPGEEDQASRRSSKKFFVGGFIFNKFNGLNWIGFGYQFSSKLAISFQGNEQRRISRFDLDLIGAQGSTASFTLTNSEEIQRQAMLQLEWFPFANPYYVGVGAGTETFSKIERTTNTSTLINDVKYYDWSLLQKRTFASIGAGFRYLFPSGFFVHLGGNFLGYLGTNSHPQHGAYISNSYWDPASFEKAWKSPNAEAKDHQNAYGMQLQVLVGISF</sequence>
<accession>A0A2M9ZIM0</accession>
<evidence type="ECO:0000313" key="3">
    <source>
        <dbReference type="EMBL" id="PJZ71803.1"/>
    </source>
</evidence>
<comment type="caution">
    <text evidence="3">The sequence shown here is derived from an EMBL/GenBank/DDBJ whole genome shotgun (WGS) entry which is preliminary data.</text>
</comment>
<evidence type="ECO:0000313" key="2">
    <source>
        <dbReference type="EMBL" id="PJZ69094.1"/>
    </source>
</evidence>
<gene>
    <name evidence="2" type="ORF">CH360_12480</name>
    <name evidence="3" type="ORF">CH373_17635</name>
</gene>
<evidence type="ECO:0000313" key="5">
    <source>
        <dbReference type="Proteomes" id="UP000231990"/>
    </source>
</evidence>
<dbReference type="EMBL" id="NPDZ01000019">
    <property type="protein sequence ID" value="PJZ71803.1"/>
    <property type="molecule type" value="Genomic_DNA"/>
</dbReference>
<keyword evidence="1" id="KW-0732">Signal</keyword>
<feature type="signal peptide" evidence="1">
    <location>
        <begin position="1"/>
        <end position="23"/>
    </location>
</feature>
<dbReference type="Proteomes" id="UP000231962">
    <property type="component" value="Unassembled WGS sequence"/>
</dbReference>
<evidence type="ECO:0008006" key="6">
    <source>
        <dbReference type="Google" id="ProtNLM"/>
    </source>
</evidence>
<dbReference type="RefSeq" id="WP_100714386.1">
    <property type="nucleotide sequence ID" value="NZ_NPDY01000012.1"/>
</dbReference>
<proteinExistence type="predicted"/>
<dbReference type="OrthoDB" id="344192at2"/>
<dbReference type="AlphaFoldDB" id="A0A2M9ZIM0"/>
<reference evidence="4 5" key="1">
    <citation type="submission" date="2017-07" db="EMBL/GenBank/DDBJ databases">
        <title>Leptospira spp. isolated from tropical soils.</title>
        <authorList>
            <person name="Thibeaux R."/>
            <person name="Iraola G."/>
            <person name="Ferres I."/>
            <person name="Bierque E."/>
            <person name="Girault D."/>
            <person name="Soupe-Gilbert M.-E."/>
            <person name="Picardeau M."/>
            <person name="Goarant C."/>
        </authorList>
    </citation>
    <scope>NUCLEOTIDE SEQUENCE [LARGE SCALE GENOMIC DNA]</scope>
    <source>
        <strain evidence="3 5">FH1-B-B1</strain>
        <strain evidence="2 4">FH1-B-C1</strain>
    </source>
</reference>
<keyword evidence="4" id="KW-1185">Reference proteome</keyword>